<evidence type="ECO:0000313" key="2">
    <source>
        <dbReference type="EMBL" id="KZD71207.1"/>
    </source>
</evidence>
<proteinExistence type="predicted"/>
<evidence type="ECO:0000313" key="3">
    <source>
        <dbReference type="Proteomes" id="UP000076482"/>
    </source>
</evidence>
<reference evidence="2 3" key="1">
    <citation type="submission" date="2015-09" db="EMBL/GenBank/DDBJ databases">
        <title>Bacillus cereus food isolates.</title>
        <authorList>
            <person name="Boekhorst J."/>
        </authorList>
    </citation>
    <scope>NUCLEOTIDE SEQUENCE [LARGE SCALE GENOMIC DNA]</scope>
    <source>
        <strain evidence="2 3">B4088</strain>
    </source>
</reference>
<sequence>MGRVQSIYKEQWQMFVKGYIKYMALYFVISVLSVICAYKSFISNPDLAKTFFDYIVEIFEKKGMTTSSLSWINDSILGTNIGAYETLRFGFGIFLNNLLVITLLVLSGFLAWAIFPLLYPLFTMVTNGILIGGALAYFKLNGHHPAELFVKGVLPHGVTEFLAIFIATSLGTYIGINILSWSFKIFKDLTKMNEYKEKLKVLSVKVFYTYVFVLLPLLAISAFIESVITPMLL</sequence>
<feature type="transmembrane region" description="Helical" evidence="1">
    <location>
        <begin position="158"/>
        <end position="181"/>
    </location>
</feature>
<feature type="transmembrane region" description="Helical" evidence="1">
    <location>
        <begin position="202"/>
        <end position="224"/>
    </location>
</feature>
<feature type="transmembrane region" description="Helical" evidence="1">
    <location>
        <begin position="117"/>
        <end position="138"/>
    </location>
</feature>
<dbReference type="EMBL" id="LJKE01000020">
    <property type="protein sequence ID" value="KZD71207.1"/>
    <property type="molecule type" value="Genomic_DNA"/>
</dbReference>
<keyword evidence="1" id="KW-0812">Transmembrane</keyword>
<evidence type="ECO:0000256" key="1">
    <source>
        <dbReference type="SAM" id="Phobius"/>
    </source>
</evidence>
<feature type="transmembrane region" description="Helical" evidence="1">
    <location>
        <begin position="89"/>
        <end position="110"/>
    </location>
</feature>
<dbReference type="AlphaFoldDB" id="A0A161T9D4"/>
<keyword evidence="1" id="KW-0472">Membrane</keyword>
<dbReference type="RefSeq" id="WP_063260104.1">
    <property type="nucleotide sequence ID" value="NZ_LJKE01000020.1"/>
</dbReference>
<name>A0A161T9D4_BACCE</name>
<protein>
    <submittedName>
        <fullName evidence="2">Integral membrane protein</fullName>
    </submittedName>
</protein>
<dbReference type="PANTHER" id="PTHR35337:SF1">
    <property type="entry name" value="SLR1478 PROTEIN"/>
    <property type="match status" value="1"/>
</dbReference>
<dbReference type="InterPro" id="IPR002798">
    <property type="entry name" value="SpoIIM-like"/>
</dbReference>
<dbReference type="PANTHER" id="PTHR35337">
    <property type="entry name" value="SLR1478 PROTEIN"/>
    <property type="match status" value="1"/>
</dbReference>
<organism evidence="2 3">
    <name type="scientific">Bacillus cereus</name>
    <dbReference type="NCBI Taxonomy" id="1396"/>
    <lineage>
        <taxon>Bacteria</taxon>
        <taxon>Bacillati</taxon>
        <taxon>Bacillota</taxon>
        <taxon>Bacilli</taxon>
        <taxon>Bacillales</taxon>
        <taxon>Bacillaceae</taxon>
        <taxon>Bacillus</taxon>
        <taxon>Bacillus cereus group</taxon>
    </lineage>
</organism>
<dbReference type="PATRIC" id="fig|1396.535.peg.1007"/>
<dbReference type="Proteomes" id="UP000076482">
    <property type="component" value="Unassembled WGS sequence"/>
</dbReference>
<gene>
    <name evidence="2" type="ORF">B4088_0937</name>
</gene>
<dbReference type="Pfam" id="PF01944">
    <property type="entry name" value="SpoIIM"/>
    <property type="match status" value="1"/>
</dbReference>
<keyword evidence="1" id="KW-1133">Transmembrane helix</keyword>
<feature type="transmembrane region" description="Helical" evidence="1">
    <location>
        <begin position="20"/>
        <end position="41"/>
    </location>
</feature>
<comment type="caution">
    <text evidence="2">The sequence shown here is derived from an EMBL/GenBank/DDBJ whole genome shotgun (WGS) entry which is preliminary data.</text>
</comment>
<accession>A0A161T9D4</accession>